<keyword evidence="1 4" id="KW-0663">Pyridoxal phosphate</keyword>
<protein>
    <submittedName>
        <fullName evidence="6">Sugar pyridoxal-phosphate-dependent aminotransferase</fullName>
    </submittedName>
</protein>
<evidence type="ECO:0000256" key="4">
    <source>
        <dbReference type="PIRSR" id="PIRSR000390-2"/>
    </source>
</evidence>
<comment type="similarity">
    <text evidence="2 5">Belongs to the DegT/DnrJ/EryC1 family.</text>
</comment>
<evidence type="ECO:0000256" key="2">
    <source>
        <dbReference type="ARBA" id="ARBA00037999"/>
    </source>
</evidence>
<gene>
    <name evidence="6" type="ORF">ADIARSV_2811</name>
</gene>
<dbReference type="GO" id="GO:0000271">
    <property type="term" value="P:polysaccharide biosynthetic process"/>
    <property type="evidence" value="ECO:0007669"/>
    <property type="project" value="TreeGrafter"/>
</dbReference>
<dbReference type="SUPFAM" id="SSF53383">
    <property type="entry name" value="PLP-dependent transferases"/>
    <property type="match status" value="1"/>
</dbReference>
<dbReference type="Gene3D" id="3.90.1150.10">
    <property type="entry name" value="Aspartate Aminotransferase, domain 1"/>
    <property type="match status" value="1"/>
</dbReference>
<dbReference type="PANTHER" id="PTHR30244">
    <property type="entry name" value="TRANSAMINASE"/>
    <property type="match status" value="1"/>
</dbReference>
<dbReference type="Gene3D" id="3.40.640.10">
    <property type="entry name" value="Type I PLP-dependent aspartate aminotransferase-like (Major domain)"/>
    <property type="match status" value="1"/>
</dbReference>
<dbReference type="eggNOG" id="COG0399">
    <property type="taxonomic scope" value="Bacteria"/>
</dbReference>
<dbReference type="InterPro" id="IPR015421">
    <property type="entry name" value="PyrdxlP-dep_Trfase_major"/>
</dbReference>
<dbReference type="Proteomes" id="UP000014174">
    <property type="component" value="Unassembled WGS sequence"/>
</dbReference>
<evidence type="ECO:0000256" key="3">
    <source>
        <dbReference type="PIRSR" id="PIRSR000390-1"/>
    </source>
</evidence>
<dbReference type="AlphaFoldDB" id="R9GQ58"/>
<keyword evidence="6" id="KW-0032">Aminotransferase</keyword>
<evidence type="ECO:0000256" key="5">
    <source>
        <dbReference type="RuleBase" id="RU004508"/>
    </source>
</evidence>
<dbReference type="InterPro" id="IPR000653">
    <property type="entry name" value="DegT/StrS_aminotransferase"/>
</dbReference>
<organism evidence="6 7">
    <name type="scientific">Arcticibacter svalbardensis MN12-7</name>
    <dbReference type="NCBI Taxonomy" id="1150600"/>
    <lineage>
        <taxon>Bacteria</taxon>
        <taxon>Pseudomonadati</taxon>
        <taxon>Bacteroidota</taxon>
        <taxon>Sphingobacteriia</taxon>
        <taxon>Sphingobacteriales</taxon>
        <taxon>Sphingobacteriaceae</taxon>
        <taxon>Arcticibacter</taxon>
    </lineage>
</organism>
<dbReference type="PIRSF" id="PIRSF000390">
    <property type="entry name" value="PLP_StrS"/>
    <property type="match status" value="1"/>
</dbReference>
<evidence type="ECO:0000313" key="6">
    <source>
        <dbReference type="EMBL" id="EOR93977.1"/>
    </source>
</evidence>
<dbReference type="EMBL" id="AQPN01000100">
    <property type="protein sequence ID" value="EOR93977.1"/>
    <property type="molecule type" value="Genomic_DNA"/>
</dbReference>
<accession>R9GQ58</accession>
<keyword evidence="6" id="KW-0808">Transferase</keyword>
<dbReference type="InterPro" id="IPR015424">
    <property type="entry name" value="PyrdxlP-dep_Trfase"/>
</dbReference>
<name>R9GQ58_9SPHI</name>
<feature type="modified residue" description="N6-(pyridoxal phosphate)lysine" evidence="4">
    <location>
        <position position="189"/>
    </location>
</feature>
<reference evidence="6 7" key="1">
    <citation type="journal article" date="2013" name="Genome Announc.">
        <title>Draft Genome Sequence of Arcticibacter svalbardensis Strain MN12-7T, a Member of the Family Sphingobacteriaceae Isolated from an Arctic Soil Sample.</title>
        <authorList>
            <person name="Shivaji S."/>
            <person name="Ara S."/>
            <person name="Prasad S."/>
            <person name="Manasa B.P."/>
            <person name="Begum Z."/>
            <person name="Singh A."/>
            <person name="Kumar Pinnaka A."/>
        </authorList>
    </citation>
    <scope>NUCLEOTIDE SEQUENCE [LARGE SCALE GENOMIC DNA]</scope>
    <source>
        <strain evidence="6 7">MN12-7</strain>
    </source>
</reference>
<evidence type="ECO:0000313" key="7">
    <source>
        <dbReference type="Proteomes" id="UP000014174"/>
    </source>
</evidence>
<feature type="active site" description="Proton acceptor" evidence="3">
    <location>
        <position position="189"/>
    </location>
</feature>
<dbReference type="PANTHER" id="PTHR30244:SF36">
    <property type="entry name" value="3-OXO-GLUCOSE-6-PHOSPHATE:GLUTAMATE AMINOTRANSFERASE"/>
    <property type="match status" value="1"/>
</dbReference>
<dbReference type="STRING" id="1150600.ADIARSV_2811"/>
<dbReference type="GO" id="GO:0030170">
    <property type="term" value="F:pyridoxal phosphate binding"/>
    <property type="evidence" value="ECO:0007669"/>
    <property type="project" value="TreeGrafter"/>
</dbReference>
<sequence>MTLIMIEYESLKLLNTPFMESYKKSFADTLESGWFILGNNVSTFEQEFAVYNGSNYCAGLASGLDALILALRCFDFPAGSEVIVPSNTYIATILAVYHNNLVPVLVEPDPLTYNIDPSKIEASITAKTKAILVVHLYGKACDMDPIMSIAGQYNLKVVEDCAQSHGAEYKGKKTGTFGDFGAFSFYPTKNLGALGDAGAITTDDKELYEKIKALRNYGSKVKYINKYIGTNSRLDEIQAGFLSVKLKRLNEINSHKRRLASLYQEWLSVDFIKPVVHDDYFDVFHIYTIRHPERDQLRAYLLEHHIKTEIHYPIPPHQQKALEGKFEGFHYPISEEIHQTTLSLPISFCHTEQDIGRIIEVLNQF</sequence>
<proteinExistence type="inferred from homology"/>
<comment type="caution">
    <text evidence="6">The sequence shown here is derived from an EMBL/GenBank/DDBJ whole genome shotgun (WGS) entry which is preliminary data.</text>
</comment>
<dbReference type="PATRIC" id="fig|1150600.3.peg.2783"/>
<keyword evidence="7" id="KW-1185">Reference proteome</keyword>
<dbReference type="CDD" id="cd00616">
    <property type="entry name" value="AHBA_syn"/>
    <property type="match status" value="1"/>
</dbReference>
<evidence type="ECO:0000256" key="1">
    <source>
        <dbReference type="ARBA" id="ARBA00022898"/>
    </source>
</evidence>
<dbReference type="InterPro" id="IPR015422">
    <property type="entry name" value="PyrdxlP-dep_Trfase_small"/>
</dbReference>
<dbReference type="Pfam" id="PF01041">
    <property type="entry name" value="DegT_DnrJ_EryC1"/>
    <property type="match status" value="1"/>
</dbReference>
<dbReference type="GO" id="GO:0008483">
    <property type="term" value="F:transaminase activity"/>
    <property type="evidence" value="ECO:0007669"/>
    <property type="project" value="UniProtKB-KW"/>
</dbReference>